<keyword evidence="2" id="KW-0813">Transport</keyword>
<reference evidence="13" key="1">
    <citation type="submission" date="2016-11" db="EMBL/GenBank/DDBJ databases">
        <authorList>
            <person name="Varghese N."/>
            <person name="Submissions S."/>
        </authorList>
    </citation>
    <scope>NUCLEOTIDE SEQUENCE [LARGE SCALE GENOMIC DNA]</scope>
    <source>
        <strain evidence="13">DSM 16219</strain>
    </source>
</reference>
<evidence type="ECO:0000256" key="9">
    <source>
        <dbReference type="SAM" id="Phobius"/>
    </source>
</evidence>
<dbReference type="InterPro" id="IPR011527">
    <property type="entry name" value="ABC1_TM_dom"/>
</dbReference>
<dbReference type="InterPro" id="IPR027417">
    <property type="entry name" value="P-loop_NTPase"/>
</dbReference>
<organism evidence="12 13">
    <name type="scientific">Desulfatibacillum alkenivorans DSM 16219</name>
    <dbReference type="NCBI Taxonomy" id="1121393"/>
    <lineage>
        <taxon>Bacteria</taxon>
        <taxon>Pseudomonadati</taxon>
        <taxon>Thermodesulfobacteriota</taxon>
        <taxon>Desulfobacteria</taxon>
        <taxon>Desulfobacterales</taxon>
        <taxon>Desulfatibacillaceae</taxon>
        <taxon>Desulfatibacillum</taxon>
    </lineage>
</organism>
<dbReference type="FunFam" id="3.40.50.300:FF:000299">
    <property type="entry name" value="ABC transporter ATP-binding protein/permease"/>
    <property type="match status" value="1"/>
</dbReference>
<dbReference type="SMART" id="SM00382">
    <property type="entry name" value="AAA"/>
    <property type="match status" value="1"/>
</dbReference>
<evidence type="ECO:0000256" key="6">
    <source>
        <dbReference type="ARBA" id="ARBA00022840"/>
    </source>
</evidence>
<keyword evidence="13" id="KW-1185">Reference proteome</keyword>
<evidence type="ECO:0000256" key="3">
    <source>
        <dbReference type="ARBA" id="ARBA00022475"/>
    </source>
</evidence>
<dbReference type="InterPro" id="IPR039421">
    <property type="entry name" value="Type_1_exporter"/>
</dbReference>
<dbReference type="GO" id="GO:0016887">
    <property type="term" value="F:ATP hydrolysis activity"/>
    <property type="evidence" value="ECO:0007669"/>
    <property type="project" value="InterPro"/>
</dbReference>
<dbReference type="SUPFAM" id="SSF52540">
    <property type="entry name" value="P-loop containing nucleoside triphosphate hydrolases"/>
    <property type="match status" value="1"/>
</dbReference>
<gene>
    <name evidence="12" type="ORF">SAMN02745216_03333</name>
</gene>
<dbReference type="InterPro" id="IPR003439">
    <property type="entry name" value="ABC_transporter-like_ATP-bd"/>
</dbReference>
<dbReference type="PROSITE" id="PS50893">
    <property type="entry name" value="ABC_TRANSPORTER_2"/>
    <property type="match status" value="1"/>
</dbReference>
<keyword evidence="3" id="KW-1003">Cell membrane</keyword>
<dbReference type="PROSITE" id="PS50929">
    <property type="entry name" value="ABC_TM1F"/>
    <property type="match status" value="1"/>
</dbReference>
<keyword evidence="4 9" id="KW-0812">Transmembrane</keyword>
<feature type="transmembrane region" description="Helical" evidence="9">
    <location>
        <begin position="88"/>
        <end position="109"/>
    </location>
</feature>
<evidence type="ECO:0000259" key="11">
    <source>
        <dbReference type="PROSITE" id="PS50929"/>
    </source>
</evidence>
<dbReference type="GO" id="GO:0140359">
    <property type="term" value="F:ABC-type transporter activity"/>
    <property type="evidence" value="ECO:0007669"/>
    <property type="project" value="InterPro"/>
</dbReference>
<keyword evidence="7 9" id="KW-1133">Transmembrane helix</keyword>
<dbReference type="GO" id="GO:0005524">
    <property type="term" value="F:ATP binding"/>
    <property type="evidence" value="ECO:0007669"/>
    <property type="project" value="UniProtKB-KW"/>
</dbReference>
<dbReference type="PANTHER" id="PTHR24221">
    <property type="entry name" value="ATP-BINDING CASSETTE SUB-FAMILY B"/>
    <property type="match status" value="1"/>
</dbReference>
<feature type="transmembrane region" description="Helical" evidence="9">
    <location>
        <begin position="34"/>
        <end position="58"/>
    </location>
</feature>
<dbReference type="Pfam" id="PF00005">
    <property type="entry name" value="ABC_tran"/>
    <property type="match status" value="1"/>
</dbReference>
<keyword evidence="6" id="KW-0067">ATP-binding</keyword>
<keyword evidence="5" id="KW-0547">Nucleotide-binding</keyword>
<dbReference type="InterPro" id="IPR017871">
    <property type="entry name" value="ABC_transporter-like_CS"/>
</dbReference>
<dbReference type="PROSITE" id="PS00211">
    <property type="entry name" value="ABC_TRANSPORTER_1"/>
    <property type="match status" value="1"/>
</dbReference>
<dbReference type="AlphaFoldDB" id="A0A1M6RWY2"/>
<dbReference type="Gene3D" id="3.40.50.300">
    <property type="entry name" value="P-loop containing nucleotide triphosphate hydrolases"/>
    <property type="match status" value="1"/>
</dbReference>
<feature type="transmembrane region" description="Helical" evidence="9">
    <location>
        <begin position="159"/>
        <end position="184"/>
    </location>
</feature>
<dbReference type="SUPFAM" id="SSF90123">
    <property type="entry name" value="ABC transporter transmembrane region"/>
    <property type="match status" value="1"/>
</dbReference>
<evidence type="ECO:0000256" key="5">
    <source>
        <dbReference type="ARBA" id="ARBA00022741"/>
    </source>
</evidence>
<feature type="domain" description="ABC transmembrane type-1" evidence="11">
    <location>
        <begin position="34"/>
        <end position="293"/>
    </location>
</feature>
<dbReference type="InterPro" id="IPR036640">
    <property type="entry name" value="ABC1_TM_sf"/>
</dbReference>
<feature type="domain" description="ABC transporter" evidence="10">
    <location>
        <begin position="369"/>
        <end position="579"/>
    </location>
</feature>
<dbReference type="Proteomes" id="UP000183994">
    <property type="component" value="Unassembled WGS sequence"/>
</dbReference>
<evidence type="ECO:0000256" key="8">
    <source>
        <dbReference type="ARBA" id="ARBA00023136"/>
    </source>
</evidence>
<name>A0A1M6RWY2_9BACT</name>
<dbReference type="Gene3D" id="1.20.1560.10">
    <property type="entry name" value="ABC transporter type 1, transmembrane domain"/>
    <property type="match status" value="1"/>
</dbReference>
<evidence type="ECO:0000313" key="12">
    <source>
        <dbReference type="EMBL" id="SHK37055.1"/>
    </source>
</evidence>
<protein>
    <submittedName>
        <fullName evidence="12">ABC-type bacteriocin/lantibiotic exporter, contains an N-terminal double-glycine peptidase domain</fullName>
    </submittedName>
</protein>
<feature type="transmembrane region" description="Helical" evidence="9">
    <location>
        <begin position="278"/>
        <end position="297"/>
    </location>
</feature>
<evidence type="ECO:0000256" key="1">
    <source>
        <dbReference type="ARBA" id="ARBA00004651"/>
    </source>
</evidence>
<accession>A0A1M6RWY2</accession>
<dbReference type="STRING" id="1121393.SAMN02745216_03333"/>
<evidence type="ECO:0000259" key="10">
    <source>
        <dbReference type="PROSITE" id="PS50893"/>
    </source>
</evidence>
<dbReference type="EMBL" id="FQZU01000023">
    <property type="protein sequence ID" value="SHK37055.1"/>
    <property type="molecule type" value="Genomic_DNA"/>
</dbReference>
<evidence type="ECO:0000256" key="7">
    <source>
        <dbReference type="ARBA" id="ARBA00022989"/>
    </source>
</evidence>
<evidence type="ECO:0000256" key="2">
    <source>
        <dbReference type="ARBA" id="ARBA00022448"/>
    </source>
</evidence>
<feature type="transmembrane region" description="Helical" evidence="9">
    <location>
        <begin position="309"/>
        <end position="328"/>
    </location>
</feature>
<keyword evidence="8 9" id="KW-0472">Membrane</keyword>
<dbReference type="PANTHER" id="PTHR24221:SF503">
    <property type="entry name" value="MITOCHONDRIAL POTASSIUM CHANNEL ATP-BINDING SUBUNIT"/>
    <property type="match status" value="1"/>
</dbReference>
<feature type="transmembrane region" description="Helical" evidence="9">
    <location>
        <begin position="190"/>
        <end position="209"/>
    </location>
</feature>
<dbReference type="GO" id="GO:0005886">
    <property type="term" value="C:plasma membrane"/>
    <property type="evidence" value="ECO:0007669"/>
    <property type="project" value="UniProtKB-SubCell"/>
</dbReference>
<proteinExistence type="predicted"/>
<comment type="subcellular location">
    <subcellularLocation>
        <location evidence="1">Cell membrane</location>
        <topology evidence="1">Multi-pass membrane protein</topology>
    </subcellularLocation>
</comment>
<evidence type="ECO:0000313" key="13">
    <source>
        <dbReference type="Proteomes" id="UP000183994"/>
    </source>
</evidence>
<dbReference type="InterPro" id="IPR003593">
    <property type="entry name" value="AAA+_ATPase"/>
</dbReference>
<dbReference type="Pfam" id="PF00664">
    <property type="entry name" value="ABC_membrane"/>
    <property type="match status" value="1"/>
</dbReference>
<sequence length="579" mass="64340">MNTKQGRTRKHMKKKKSTLAVISDLTAGHRKMGLFILLVMVLAAFFEALGLGMILPVLSHLMSPESAQSGAMGAFDKVLAVFPQEHKMIILLGALLAAFWFKNILAAALRGLNAHFTFKLREIWSTKLLYQYLRMHYSQVLESKQGVMLHNAIVEPRQVAFSFLILLQLVTKLILFLAIALVLVATDWKVTLWLAVIVATIFVSINKLITTYSIRFGKKRLKIDQETNSIGVESLGAVKEVKALGMEGRYKALLKERMERYRRINTAFAIVNHLPENLIEILAVTGVVSVFGYIHLTGATQTTDVLAKMGFFVIAGQKMFSCVSFVLAQRMKFASMEPGMFLIYEAIHHPEEMEALAQGESFRSLEQGIKLERVGFSYRTGSPVLKDFSMEIPVNKMTAVIGPSGAGKSTIADLLLGLHHPQEGRITVDGRDLSDYSLRSWRAKVGYVGQEPVIFNVSIRENILAGRPGASEDEVIQAARIARIHDFVGTLPQGYDTIVGDRGAKLSGGQKQRVVIARVIIRNPYLFIFDEATSALDRETEAEITAAMEDLAGHRTLLVIAHRLSTIKKADHVYDLSKV</sequence>
<evidence type="ECO:0000256" key="4">
    <source>
        <dbReference type="ARBA" id="ARBA00022692"/>
    </source>
</evidence>